<evidence type="ECO:0000313" key="11">
    <source>
        <dbReference type="EMBL" id="PIN22562.1"/>
    </source>
</evidence>
<dbReference type="EMBL" id="NKXS01000732">
    <property type="protein sequence ID" value="PIN22562.1"/>
    <property type="molecule type" value="Genomic_DNA"/>
</dbReference>
<reference evidence="12" key="1">
    <citation type="journal article" date="2018" name="Gigascience">
        <title>Genome assembly of the Pink Ipe (Handroanthus impetiginosus, Bignoniaceae), a highly valued, ecologically keystone Neotropical timber forest tree.</title>
        <authorList>
            <person name="Silva-Junior O.B."/>
            <person name="Grattapaglia D."/>
            <person name="Novaes E."/>
            <person name="Collevatti R.G."/>
        </authorList>
    </citation>
    <scope>NUCLEOTIDE SEQUENCE [LARGE SCALE GENOMIC DNA]</scope>
    <source>
        <strain evidence="12">cv. UFG-1</strain>
    </source>
</reference>
<name>A0A2G9HYG1_9LAMI</name>
<evidence type="ECO:0000256" key="7">
    <source>
        <dbReference type="ARBA" id="ARBA00023180"/>
    </source>
</evidence>
<dbReference type="Pfam" id="PF14368">
    <property type="entry name" value="LTP_2"/>
    <property type="match status" value="1"/>
</dbReference>
<evidence type="ECO:0000256" key="4">
    <source>
        <dbReference type="ARBA" id="ARBA00022622"/>
    </source>
</evidence>
<keyword evidence="8" id="KW-0449">Lipoprotein</keyword>
<evidence type="ECO:0000256" key="9">
    <source>
        <dbReference type="SAM" id="MobiDB-lite"/>
    </source>
</evidence>
<keyword evidence="4" id="KW-0472">Membrane</keyword>
<dbReference type="GO" id="GO:0005886">
    <property type="term" value="C:plasma membrane"/>
    <property type="evidence" value="ECO:0007669"/>
    <property type="project" value="UniProtKB-SubCell"/>
</dbReference>
<dbReference type="OrthoDB" id="1914452at2759"/>
<sequence>MLRSFSPCVGYLISGSNVSSPSSDCCNSIRNLMSNGQDCLCLIVTGGVPFEVPLNQTLAISLPRACRMSGVPIECKATASPVPAPDPKNRAPNLSPRLSPPTPGAPLMPQPSPPFLPPNGEMRPPPAPEGDIVPILTPPGIRPTLTSSTSNPPHCALPYLLVVLAVILLKCY</sequence>
<proteinExistence type="inferred from homology"/>
<accession>A0A2G9HYG1</accession>
<feature type="compositionally biased region" description="Pro residues" evidence="9">
    <location>
        <begin position="98"/>
        <end position="127"/>
    </location>
</feature>
<keyword evidence="6" id="KW-1015">Disulfide bond</keyword>
<keyword evidence="12" id="KW-1185">Reference proteome</keyword>
<dbReference type="AlphaFoldDB" id="A0A2G9HYG1"/>
<evidence type="ECO:0000256" key="6">
    <source>
        <dbReference type="ARBA" id="ARBA00023157"/>
    </source>
</evidence>
<dbReference type="CDD" id="cd00010">
    <property type="entry name" value="AAI_LTSS"/>
    <property type="match status" value="1"/>
</dbReference>
<keyword evidence="4" id="KW-0336">GPI-anchor</keyword>
<feature type="domain" description="Bifunctional inhibitor/plant lipid transfer protein/seed storage helical" evidence="10">
    <location>
        <begin position="8"/>
        <end position="75"/>
    </location>
</feature>
<dbReference type="GO" id="GO:0098552">
    <property type="term" value="C:side of membrane"/>
    <property type="evidence" value="ECO:0007669"/>
    <property type="project" value="UniProtKB-KW"/>
</dbReference>
<dbReference type="SUPFAM" id="SSF47699">
    <property type="entry name" value="Bifunctional inhibitor/lipid-transfer protein/seed storage 2S albumin"/>
    <property type="match status" value="1"/>
</dbReference>
<keyword evidence="3" id="KW-1003">Cell membrane</keyword>
<dbReference type="InterPro" id="IPR016140">
    <property type="entry name" value="Bifunc_inhib/LTP/seed_store"/>
</dbReference>
<evidence type="ECO:0000256" key="1">
    <source>
        <dbReference type="ARBA" id="ARBA00004609"/>
    </source>
</evidence>
<dbReference type="InterPro" id="IPR043325">
    <property type="entry name" value="LTSS"/>
</dbReference>
<evidence type="ECO:0000256" key="5">
    <source>
        <dbReference type="ARBA" id="ARBA00022729"/>
    </source>
</evidence>
<evidence type="ECO:0000259" key="10">
    <source>
        <dbReference type="SMART" id="SM00499"/>
    </source>
</evidence>
<keyword evidence="7" id="KW-0325">Glycoprotein</keyword>
<feature type="region of interest" description="Disordered" evidence="9">
    <location>
        <begin position="77"/>
        <end position="127"/>
    </location>
</feature>
<protein>
    <recommendedName>
        <fullName evidence="10">Bifunctional inhibitor/plant lipid transfer protein/seed storage helical domain-containing protein</fullName>
    </recommendedName>
</protein>
<evidence type="ECO:0000256" key="2">
    <source>
        <dbReference type="ARBA" id="ARBA00009748"/>
    </source>
</evidence>
<organism evidence="11 12">
    <name type="scientific">Handroanthus impetiginosus</name>
    <dbReference type="NCBI Taxonomy" id="429701"/>
    <lineage>
        <taxon>Eukaryota</taxon>
        <taxon>Viridiplantae</taxon>
        <taxon>Streptophyta</taxon>
        <taxon>Embryophyta</taxon>
        <taxon>Tracheophyta</taxon>
        <taxon>Spermatophyta</taxon>
        <taxon>Magnoliopsida</taxon>
        <taxon>eudicotyledons</taxon>
        <taxon>Gunneridae</taxon>
        <taxon>Pentapetalae</taxon>
        <taxon>asterids</taxon>
        <taxon>lamiids</taxon>
        <taxon>Lamiales</taxon>
        <taxon>Bignoniaceae</taxon>
        <taxon>Crescentiina</taxon>
        <taxon>Tabebuia alliance</taxon>
        <taxon>Handroanthus</taxon>
    </lineage>
</organism>
<dbReference type="Gene3D" id="1.10.110.10">
    <property type="entry name" value="Plant lipid-transfer and hydrophobic proteins"/>
    <property type="match status" value="1"/>
</dbReference>
<dbReference type="Proteomes" id="UP000231279">
    <property type="component" value="Unassembled WGS sequence"/>
</dbReference>
<gene>
    <name evidence="11" type="ORF">CDL12_04715</name>
</gene>
<keyword evidence="5" id="KW-0732">Signal</keyword>
<dbReference type="PANTHER" id="PTHR33044">
    <property type="entry name" value="BIFUNCTIONAL INHIBITOR/LIPID-TRANSFER PROTEIN/SEED STORAGE 2S ALBUMIN SUPERFAMILY PROTEIN-RELATED"/>
    <property type="match status" value="1"/>
</dbReference>
<comment type="caution">
    <text evidence="11">The sequence shown here is derived from an EMBL/GenBank/DDBJ whole genome shotgun (WGS) entry which is preliminary data.</text>
</comment>
<evidence type="ECO:0000256" key="3">
    <source>
        <dbReference type="ARBA" id="ARBA00022475"/>
    </source>
</evidence>
<evidence type="ECO:0000256" key="8">
    <source>
        <dbReference type="ARBA" id="ARBA00023288"/>
    </source>
</evidence>
<dbReference type="STRING" id="429701.A0A2G9HYG1"/>
<comment type="similarity">
    <text evidence="2">Belongs to the plant LTP family.</text>
</comment>
<dbReference type="InterPro" id="IPR036312">
    <property type="entry name" value="Bifun_inhib/LTP/seed_sf"/>
</dbReference>
<comment type="subcellular location">
    <subcellularLocation>
        <location evidence="1">Cell membrane</location>
        <topology evidence="1">Lipid-anchor</topology>
        <topology evidence="1">GPI-anchor</topology>
    </subcellularLocation>
</comment>
<evidence type="ECO:0000313" key="12">
    <source>
        <dbReference type="Proteomes" id="UP000231279"/>
    </source>
</evidence>
<dbReference type="SMART" id="SM00499">
    <property type="entry name" value="AAI"/>
    <property type="match status" value="1"/>
</dbReference>